<dbReference type="GO" id="GO:0008270">
    <property type="term" value="F:zinc ion binding"/>
    <property type="evidence" value="ECO:0007669"/>
    <property type="project" value="UniProtKB-KW"/>
</dbReference>
<keyword evidence="1" id="KW-0479">Metal-binding</keyword>
<evidence type="ECO:0000256" key="4">
    <source>
        <dbReference type="PROSITE-ProRule" id="PRU00175"/>
    </source>
</evidence>
<evidence type="ECO:0000256" key="3">
    <source>
        <dbReference type="ARBA" id="ARBA00022833"/>
    </source>
</evidence>
<evidence type="ECO:0000313" key="7">
    <source>
        <dbReference type="Ensembl" id="ENSLBEP00000010860.1"/>
    </source>
</evidence>
<keyword evidence="2 4" id="KW-0863">Zinc-finger</keyword>
<feature type="domain" description="RING-type" evidence="6">
    <location>
        <begin position="34"/>
        <end position="74"/>
    </location>
</feature>
<dbReference type="SMART" id="SM00184">
    <property type="entry name" value="RING"/>
    <property type="match status" value="1"/>
</dbReference>
<evidence type="ECO:0000313" key="8">
    <source>
        <dbReference type="Proteomes" id="UP000261660"/>
    </source>
</evidence>
<feature type="region of interest" description="Disordered" evidence="5">
    <location>
        <begin position="1"/>
        <end position="20"/>
    </location>
</feature>
<evidence type="ECO:0000259" key="6">
    <source>
        <dbReference type="PROSITE" id="PS50089"/>
    </source>
</evidence>
<dbReference type="InterPro" id="IPR013083">
    <property type="entry name" value="Znf_RING/FYVE/PHD"/>
</dbReference>
<dbReference type="Ensembl" id="ENSLBET00000011439.1">
    <property type="protein sequence ID" value="ENSLBEP00000010860.1"/>
    <property type="gene ID" value="ENSLBEG00000008400.1"/>
</dbReference>
<dbReference type="Pfam" id="PF15227">
    <property type="entry name" value="zf-C3HC4_4"/>
    <property type="match status" value="1"/>
</dbReference>
<name>A0A3Q3LQL2_9LABR</name>
<protein>
    <recommendedName>
        <fullName evidence="6">RING-type domain-containing protein</fullName>
    </recommendedName>
</protein>
<dbReference type="GeneTree" id="ENSGT01030000234583"/>
<reference evidence="7" key="2">
    <citation type="submission" date="2025-09" db="UniProtKB">
        <authorList>
            <consortium name="Ensembl"/>
        </authorList>
    </citation>
    <scope>IDENTIFICATION</scope>
</reference>
<dbReference type="PROSITE" id="PS00518">
    <property type="entry name" value="ZF_RING_1"/>
    <property type="match status" value="1"/>
</dbReference>
<evidence type="ECO:0000256" key="1">
    <source>
        <dbReference type="ARBA" id="ARBA00022723"/>
    </source>
</evidence>
<accession>A0A3Q3LQL2</accession>
<organism evidence="7 8">
    <name type="scientific">Labrus bergylta</name>
    <name type="common">ballan wrasse</name>
    <dbReference type="NCBI Taxonomy" id="56723"/>
    <lineage>
        <taxon>Eukaryota</taxon>
        <taxon>Metazoa</taxon>
        <taxon>Chordata</taxon>
        <taxon>Craniata</taxon>
        <taxon>Vertebrata</taxon>
        <taxon>Euteleostomi</taxon>
        <taxon>Actinopterygii</taxon>
        <taxon>Neopterygii</taxon>
        <taxon>Teleostei</taxon>
        <taxon>Neoteleostei</taxon>
        <taxon>Acanthomorphata</taxon>
        <taxon>Eupercaria</taxon>
        <taxon>Labriformes</taxon>
        <taxon>Labridae</taxon>
        <taxon>Labrus</taxon>
    </lineage>
</organism>
<dbReference type="InterPro" id="IPR017907">
    <property type="entry name" value="Znf_RING_CS"/>
</dbReference>
<evidence type="ECO:0000256" key="2">
    <source>
        <dbReference type="ARBA" id="ARBA00022771"/>
    </source>
</evidence>
<dbReference type="AlphaFoldDB" id="A0A3Q3LQL2"/>
<dbReference type="PANTHER" id="PTHR25465:SF31">
    <property type="entry name" value="RING-TYPE DOMAIN-CONTAINING PROTEIN"/>
    <property type="match status" value="1"/>
</dbReference>
<keyword evidence="3" id="KW-0862">Zinc</keyword>
<dbReference type="InParanoid" id="A0A3Q3LQL2"/>
<dbReference type="InterPro" id="IPR051051">
    <property type="entry name" value="E3_ubiq-ligase_TRIM/RNF"/>
</dbReference>
<dbReference type="STRING" id="56723.ENSLBEP00000010860"/>
<dbReference type="SUPFAM" id="SSF57850">
    <property type="entry name" value="RING/U-box"/>
    <property type="match status" value="1"/>
</dbReference>
<evidence type="ECO:0000256" key="5">
    <source>
        <dbReference type="SAM" id="MobiDB-lite"/>
    </source>
</evidence>
<dbReference type="InterPro" id="IPR001841">
    <property type="entry name" value="Znf_RING"/>
</dbReference>
<keyword evidence="8" id="KW-1185">Reference proteome</keyword>
<dbReference type="PROSITE" id="PS50089">
    <property type="entry name" value="ZF_RING_2"/>
    <property type="match status" value="1"/>
</dbReference>
<sequence>FPASFPSVNAPPHRRQSGTASYKMASKLEEDLSCPVCLNIFKDPVILSCSHSFCRECVKDCWKEKENKECPVCKRRYSKDYLLP</sequence>
<dbReference type="PANTHER" id="PTHR25465">
    <property type="entry name" value="B-BOX DOMAIN CONTAINING"/>
    <property type="match status" value="1"/>
</dbReference>
<reference evidence="7" key="1">
    <citation type="submission" date="2025-08" db="UniProtKB">
        <authorList>
            <consortium name="Ensembl"/>
        </authorList>
    </citation>
    <scope>IDENTIFICATION</scope>
</reference>
<proteinExistence type="predicted"/>
<dbReference type="Proteomes" id="UP000261660">
    <property type="component" value="Unplaced"/>
</dbReference>
<dbReference type="Gene3D" id="3.30.40.10">
    <property type="entry name" value="Zinc/RING finger domain, C3HC4 (zinc finger)"/>
    <property type="match status" value="1"/>
</dbReference>